<organism evidence="1 2">
    <name type="scientific">Isosphaera pallida (strain ATCC 43644 / DSM 9630 / IS1B)</name>
    <dbReference type="NCBI Taxonomy" id="575540"/>
    <lineage>
        <taxon>Bacteria</taxon>
        <taxon>Pseudomonadati</taxon>
        <taxon>Planctomycetota</taxon>
        <taxon>Planctomycetia</taxon>
        <taxon>Isosphaerales</taxon>
        <taxon>Isosphaeraceae</taxon>
        <taxon>Isosphaera</taxon>
    </lineage>
</organism>
<proteinExistence type="predicted"/>
<dbReference type="KEGG" id="ipa:Isop_0040"/>
<dbReference type="Proteomes" id="UP000008631">
    <property type="component" value="Chromosome"/>
</dbReference>
<dbReference type="InParanoid" id="E8R4P6"/>
<dbReference type="STRING" id="575540.Isop_0040"/>
<reference key="1">
    <citation type="submission" date="2010-11" db="EMBL/GenBank/DDBJ databases">
        <title>The complete sequence of chromosome of Isophaera pallida ATCC 43644.</title>
        <authorList>
            <consortium name="US DOE Joint Genome Institute (JGI-PGF)"/>
            <person name="Lucas S."/>
            <person name="Copeland A."/>
            <person name="Lapidus A."/>
            <person name="Bruce D."/>
            <person name="Goodwin L."/>
            <person name="Pitluck S."/>
            <person name="Kyrpides N."/>
            <person name="Mavromatis K."/>
            <person name="Pagani I."/>
            <person name="Ivanova N."/>
            <person name="Saunders E."/>
            <person name="Brettin T."/>
            <person name="Detter J.C."/>
            <person name="Han C."/>
            <person name="Tapia R."/>
            <person name="Land M."/>
            <person name="Hauser L."/>
            <person name="Markowitz V."/>
            <person name="Cheng J.-F."/>
            <person name="Hugenholtz P."/>
            <person name="Woyke T."/>
            <person name="Wu D."/>
            <person name="Eisen J.A."/>
        </authorList>
    </citation>
    <scope>NUCLEOTIDE SEQUENCE</scope>
    <source>
        <strain>ATCC 43644</strain>
    </source>
</reference>
<keyword evidence="2" id="KW-1185">Reference proteome</keyword>
<evidence type="ECO:0000313" key="1">
    <source>
        <dbReference type="EMBL" id="ADV60637.1"/>
    </source>
</evidence>
<reference evidence="1 2" key="2">
    <citation type="journal article" date="2011" name="Stand. Genomic Sci.">
        <title>Complete genome sequence of Isosphaera pallida type strain (IS1B).</title>
        <authorList>
            <consortium name="US DOE Joint Genome Institute (JGI-PGF)"/>
            <person name="Goker M."/>
            <person name="Cleland D."/>
            <person name="Saunders E."/>
            <person name="Lapidus A."/>
            <person name="Nolan M."/>
            <person name="Lucas S."/>
            <person name="Hammon N."/>
            <person name="Deshpande S."/>
            <person name="Cheng J.F."/>
            <person name="Tapia R."/>
            <person name="Han C."/>
            <person name="Goodwin L."/>
            <person name="Pitluck S."/>
            <person name="Liolios K."/>
            <person name="Pagani I."/>
            <person name="Ivanova N."/>
            <person name="Mavromatis K."/>
            <person name="Pati A."/>
            <person name="Chen A."/>
            <person name="Palaniappan K."/>
            <person name="Land M."/>
            <person name="Hauser L."/>
            <person name="Chang Y.J."/>
            <person name="Jeffries C.D."/>
            <person name="Detter J.C."/>
            <person name="Beck B."/>
            <person name="Woyke T."/>
            <person name="Bristow J."/>
            <person name="Eisen J.A."/>
            <person name="Markowitz V."/>
            <person name="Hugenholtz P."/>
            <person name="Kyrpides N.C."/>
            <person name="Klenk H.P."/>
        </authorList>
    </citation>
    <scope>NUCLEOTIDE SEQUENCE [LARGE SCALE GENOMIC DNA]</scope>
    <source>
        <strain evidence="2">ATCC 43644 / DSM 9630 / IS1B</strain>
    </source>
</reference>
<dbReference type="HOGENOM" id="CLU_1784273_0_0_0"/>
<evidence type="ECO:0000313" key="2">
    <source>
        <dbReference type="Proteomes" id="UP000008631"/>
    </source>
</evidence>
<sequence>MSRASDRIALLLDCRSDQSIKTTCLLPGASRLVFITTRHHQVGVMRGGVGVADLPFDEQAGMDPNRAEPRRLLWGTGIPSRHDRQVGAGLRAGLFAGGRPSIAERRLIDAARIPNRKADEWLAAAVLLDPNLVESSDRNAPQESR</sequence>
<protein>
    <submittedName>
        <fullName evidence="1">Uncharacterized protein</fullName>
    </submittedName>
</protein>
<dbReference type="EMBL" id="CP002353">
    <property type="protein sequence ID" value="ADV60637.1"/>
    <property type="molecule type" value="Genomic_DNA"/>
</dbReference>
<dbReference type="AlphaFoldDB" id="E8R4P6"/>
<name>E8R4P6_ISOPI</name>
<gene>
    <name evidence="1" type="ordered locus">Isop_0040</name>
</gene>
<accession>E8R4P6</accession>